<dbReference type="Gene3D" id="6.10.250.540">
    <property type="match status" value="1"/>
</dbReference>
<evidence type="ECO:0000256" key="3">
    <source>
        <dbReference type="ARBA" id="ARBA00023125"/>
    </source>
</evidence>
<dbReference type="GO" id="GO:0000978">
    <property type="term" value="F:RNA polymerase II cis-regulatory region sequence-specific DNA binding"/>
    <property type="evidence" value="ECO:0007669"/>
    <property type="project" value="InterPro"/>
</dbReference>
<evidence type="ECO:0000256" key="1">
    <source>
        <dbReference type="ARBA" id="ARBA00010940"/>
    </source>
</evidence>
<comment type="subcellular location">
    <subcellularLocation>
        <location evidence="5">Nucleus</location>
    </subcellularLocation>
</comment>
<dbReference type="InterPro" id="IPR015633">
    <property type="entry name" value="E2F"/>
</dbReference>
<feature type="compositionally biased region" description="Acidic residues" evidence="6">
    <location>
        <begin position="239"/>
        <end position="265"/>
    </location>
</feature>
<protein>
    <recommendedName>
        <fullName evidence="7">E2F/DP family winged-helix DNA-binding domain-containing protein</fullName>
    </recommendedName>
</protein>
<dbReference type="PANTHER" id="PTHR12081:SF18">
    <property type="entry name" value="TRANSCRIPTION FACTOR E2F2-RELATED"/>
    <property type="match status" value="1"/>
</dbReference>
<dbReference type="STRING" id="32264.T1JZQ2"/>
<name>T1JZQ2_TETUR</name>
<keyword evidence="4 5" id="KW-0804">Transcription</keyword>
<feature type="compositionally biased region" description="Low complexity" evidence="6">
    <location>
        <begin position="408"/>
        <end position="418"/>
    </location>
</feature>
<dbReference type="Gene3D" id="1.10.10.10">
    <property type="entry name" value="Winged helix-like DNA-binding domain superfamily/Winged helix DNA-binding domain"/>
    <property type="match status" value="1"/>
</dbReference>
<dbReference type="InterPro" id="IPR003316">
    <property type="entry name" value="E2F_WHTH_DNA-bd_dom"/>
</dbReference>
<dbReference type="Pfam" id="PF16421">
    <property type="entry name" value="E2F_CC-MB"/>
    <property type="match status" value="1"/>
</dbReference>
<dbReference type="GO" id="GO:0046983">
    <property type="term" value="F:protein dimerization activity"/>
    <property type="evidence" value="ECO:0007669"/>
    <property type="project" value="InterPro"/>
</dbReference>
<keyword evidence="3 5" id="KW-0238">DNA-binding</keyword>
<organism evidence="8 9">
    <name type="scientific">Tetranychus urticae</name>
    <name type="common">Two-spotted spider mite</name>
    <dbReference type="NCBI Taxonomy" id="32264"/>
    <lineage>
        <taxon>Eukaryota</taxon>
        <taxon>Metazoa</taxon>
        <taxon>Ecdysozoa</taxon>
        <taxon>Arthropoda</taxon>
        <taxon>Chelicerata</taxon>
        <taxon>Arachnida</taxon>
        <taxon>Acari</taxon>
        <taxon>Acariformes</taxon>
        <taxon>Trombidiformes</taxon>
        <taxon>Prostigmata</taxon>
        <taxon>Eleutherengona</taxon>
        <taxon>Raphignathae</taxon>
        <taxon>Tetranychoidea</taxon>
        <taxon>Tetranychidae</taxon>
        <taxon>Tetranychus</taxon>
    </lineage>
</organism>
<dbReference type="GO" id="GO:0090575">
    <property type="term" value="C:RNA polymerase II transcription regulator complex"/>
    <property type="evidence" value="ECO:0007669"/>
    <property type="project" value="TreeGrafter"/>
</dbReference>
<accession>T1JZQ2</accession>
<sequence length="467" mass="52810">MAELNNFVNEISTRHEKSLGLLTTRFVSLLQDAKDGLLDLKMAADILAVRQKRRIYDITNVLEGIGLIEKKSKNSIQWLGAGPGCNTREKTEELLKLKEELIDLENTEMEIDQHFSWAKQSILNILDEKNNKVNLWVEHKDLCNSFPDDTLLSIRGPAGLQVEVHLPESKLVEPSAKKTRLHLKSRNGPIEVSLVNLYPETNEPNVQSMSVDDSANLLLPSTSKTDASEDKSNEKPNTDLDDLDIDLEEHEDYSDQEEQEDENEDIGGKAEDKDEAMEEDDSDDNNKSKVTSAQPTRQLSPRKAAQRHLFIQSRHHDNVKNKKNSINKTEASPKERPTVRGRGKDKDKVSSESTVPASISKAKDDVSKEEENEKEVPEKTRTRSRGRISTLNQQNSEARSQDTENHPVNNRVNSRVNNQPKTPLEYHEIIADVLQPLVKLSPPPSGRDYCFNLDKSEGLVDLFEIKD</sequence>
<dbReference type="eggNOG" id="KOG2577">
    <property type="taxonomic scope" value="Eukaryota"/>
</dbReference>
<dbReference type="SUPFAM" id="SSF46785">
    <property type="entry name" value="Winged helix' DNA-binding domain"/>
    <property type="match status" value="1"/>
</dbReference>
<feature type="compositionally biased region" description="Acidic residues" evidence="6">
    <location>
        <begin position="273"/>
        <end position="283"/>
    </location>
</feature>
<evidence type="ECO:0000256" key="2">
    <source>
        <dbReference type="ARBA" id="ARBA00023015"/>
    </source>
</evidence>
<reference evidence="8" key="2">
    <citation type="submission" date="2015-06" db="UniProtKB">
        <authorList>
            <consortium name="EnsemblMetazoa"/>
        </authorList>
    </citation>
    <scope>IDENTIFICATION</scope>
</reference>
<dbReference type="InterPro" id="IPR037241">
    <property type="entry name" value="E2F-DP_heterodim"/>
</dbReference>
<dbReference type="InterPro" id="IPR036390">
    <property type="entry name" value="WH_DNA-bd_sf"/>
</dbReference>
<dbReference type="SUPFAM" id="SSF144074">
    <property type="entry name" value="E2F-DP heterodimerization region"/>
    <property type="match status" value="1"/>
</dbReference>
<dbReference type="Pfam" id="PF02319">
    <property type="entry name" value="WHD_E2F_TDP"/>
    <property type="match status" value="1"/>
</dbReference>
<evidence type="ECO:0000256" key="6">
    <source>
        <dbReference type="SAM" id="MobiDB-lite"/>
    </source>
</evidence>
<feature type="compositionally biased region" description="Polar residues" evidence="6">
    <location>
        <begin position="387"/>
        <end position="398"/>
    </location>
</feature>
<dbReference type="KEGG" id="tut:107372238"/>
<feature type="compositionally biased region" description="Polar residues" evidence="6">
    <location>
        <begin position="288"/>
        <end position="299"/>
    </location>
</feature>
<keyword evidence="9" id="KW-1185">Reference proteome</keyword>
<dbReference type="InterPro" id="IPR032198">
    <property type="entry name" value="E2F_CC-MB"/>
</dbReference>
<feature type="compositionally biased region" description="Basic and acidic residues" evidence="6">
    <location>
        <begin position="226"/>
        <end position="238"/>
    </location>
</feature>
<dbReference type="OrthoDB" id="1743261at2759"/>
<keyword evidence="2 5" id="KW-0805">Transcription regulation</keyword>
<evidence type="ECO:0000313" key="8">
    <source>
        <dbReference type="EnsemblMetazoa" id="tetur03g04810.1"/>
    </source>
</evidence>
<dbReference type="GO" id="GO:0000981">
    <property type="term" value="F:DNA-binding transcription factor activity, RNA polymerase II-specific"/>
    <property type="evidence" value="ECO:0007669"/>
    <property type="project" value="TreeGrafter"/>
</dbReference>
<comment type="similarity">
    <text evidence="1 5">Belongs to the E2F/DP family.</text>
</comment>
<feature type="compositionally biased region" description="Basic and acidic residues" evidence="6">
    <location>
        <begin position="331"/>
        <end position="350"/>
    </location>
</feature>
<keyword evidence="5" id="KW-0539">Nucleus</keyword>
<dbReference type="EMBL" id="CAEY01001125">
    <property type="status" value="NOT_ANNOTATED_CDS"/>
    <property type="molecule type" value="Genomic_DNA"/>
</dbReference>
<dbReference type="EnsemblMetazoa" id="tetur03g04810.1">
    <property type="protein sequence ID" value="tetur03g04810.1"/>
    <property type="gene ID" value="tetur03g04810"/>
</dbReference>
<dbReference type="Proteomes" id="UP000015104">
    <property type="component" value="Unassembled WGS sequence"/>
</dbReference>
<proteinExistence type="inferred from homology"/>
<dbReference type="SMART" id="SM01372">
    <property type="entry name" value="E2F_TDP"/>
    <property type="match status" value="1"/>
</dbReference>
<evidence type="ECO:0000313" key="9">
    <source>
        <dbReference type="Proteomes" id="UP000015104"/>
    </source>
</evidence>
<dbReference type="HOGENOM" id="CLU_032091_2_0_1"/>
<feature type="region of interest" description="Disordered" evidence="6">
    <location>
        <begin position="218"/>
        <end position="420"/>
    </location>
</feature>
<dbReference type="AlphaFoldDB" id="T1JZQ2"/>
<gene>
    <name evidence="8" type="primary">107372238</name>
</gene>
<reference evidence="9" key="1">
    <citation type="submission" date="2011-08" db="EMBL/GenBank/DDBJ databases">
        <authorList>
            <person name="Rombauts S."/>
        </authorList>
    </citation>
    <scope>NUCLEOTIDE SEQUENCE</scope>
    <source>
        <strain evidence="9">London</strain>
    </source>
</reference>
<dbReference type="PANTHER" id="PTHR12081">
    <property type="entry name" value="TRANSCRIPTION FACTOR E2F"/>
    <property type="match status" value="1"/>
</dbReference>
<dbReference type="FunFam" id="1.10.10.10:FF:000008">
    <property type="entry name" value="E2F transcription factor 1"/>
    <property type="match status" value="1"/>
</dbReference>
<evidence type="ECO:0000259" key="7">
    <source>
        <dbReference type="SMART" id="SM01372"/>
    </source>
</evidence>
<evidence type="ECO:0000256" key="4">
    <source>
        <dbReference type="ARBA" id="ARBA00023163"/>
    </source>
</evidence>
<feature type="compositionally biased region" description="Basic and acidic residues" evidence="6">
    <location>
        <begin position="361"/>
        <end position="381"/>
    </location>
</feature>
<dbReference type="InterPro" id="IPR036388">
    <property type="entry name" value="WH-like_DNA-bd_sf"/>
</dbReference>
<feature type="domain" description="E2F/DP family winged-helix DNA-binding" evidence="7">
    <location>
        <begin position="14"/>
        <end position="80"/>
    </location>
</feature>
<evidence type="ECO:0000256" key="5">
    <source>
        <dbReference type="RuleBase" id="RU003796"/>
    </source>
</evidence>